<proteinExistence type="predicted"/>
<reference evidence="1 2" key="1">
    <citation type="journal article" date="2014" name="Genome Announc.">
        <title>Genome Sequence of Youngiibacter fragilis, the Type Strain of the Genus Youngiibacter.</title>
        <authorList>
            <person name="Wawrik C.B."/>
            <person name="Callaghan A.V."/>
            <person name="Stamps B.W."/>
            <person name="Wawrik B."/>
        </authorList>
    </citation>
    <scope>NUCLEOTIDE SEQUENCE [LARGE SCALE GENOMIC DNA]</scope>
    <source>
        <strain evidence="1 2">232.1</strain>
    </source>
</reference>
<evidence type="ECO:0000313" key="1">
    <source>
        <dbReference type="EMBL" id="ETA80014.1"/>
    </source>
</evidence>
<dbReference type="Proteomes" id="UP000017747">
    <property type="component" value="Unassembled WGS sequence"/>
</dbReference>
<evidence type="ECO:0000313" key="2">
    <source>
        <dbReference type="Proteomes" id="UP000017747"/>
    </source>
</evidence>
<name>V7I488_9CLOT</name>
<dbReference type="OrthoDB" id="2166284at2"/>
<dbReference type="AlphaFoldDB" id="V7I488"/>
<sequence length="103" mass="11911">MKALFGRKVCDLVELKELTHQAIKEGKKGQPYTITREVILKDAEFRDFAQDFFKDQPWISHEDGGMDQDGKIRCIRVVNIDTGEKVLVNTEGYDYPRYTGLEL</sequence>
<dbReference type="eggNOG" id="ENOG5032RX1">
    <property type="taxonomic scope" value="Bacteria"/>
</dbReference>
<accession>V7I488</accession>
<dbReference type="EMBL" id="AXUN02000193">
    <property type="protein sequence ID" value="ETA80014.1"/>
    <property type="molecule type" value="Genomic_DNA"/>
</dbReference>
<gene>
    <name evidence="1" type="ORF">T472_0214045</name>
</gene>
<dbReference type="STRING" id="994573.T472_0214045"/>
<comment type="caution">
    <text evidence="1">The sequence shown here is derived from an EMBL/GenBank/DDBJ whole genome shotgun (WGS) entry which is preliminary data.</text>
</comment>
<organism evidence="1 2">
    <name type="scientific">Youngiibacter fragilis 232.1</name>
    <dbReference type="NCBI Taxonomy" id="994573"/>
    <lineage>
        <taxon>Bacteria</taxon>
        <taxon>Bacillati</taxon>
        <taxon>Bacillota</taxon>
        <taxon>Clostridia</taxon>
        <taxon>Eubacteriales</taxon>
        <taxon>Clostridiaceae</taxon>
        <taxon>Youngiibacter</taxon>
    </lineage>
</organism>
<keyword evidence="2" id="KW-1185">Reference proteome</keyword>
<dbReference type="RefSeq" id="WP_023387910.1">
    <property type="nucleotide sequence ID" value="NZ_AXUN02000193.1"/>
</dbReference>
<protein>
    <submittedName>
        <fullName evidence="1">Uncharacterized protein</fullName>
    </submittedName>
</protein>